<evidence type="ECO:0000313" key="3">
    <source>
        <dbReference type="EMBL" id="MDC8755174.1"/>
    </source>
</evidence>
<evidence type="ECO:0000256" key="1">
    <source>
        <dbReference type="SAM" id="Coils"/>
    </source>
</evidence>
<feature type="signal peptide" evidence="2">
    <location>
        <begin position="1"/>
        <end position="28"/>
    </location>
</feature>
<evidence type="ECO:0000256" key="2">
    <source>
        <dbReference type="SAM" id="SignalP"/>
    </source>
</evidence>
<keyword evidence="2" id="KW-0732">Signal</keyword>
<evidence type="ECO:0000313" key="4">
    <source>
        <dbReference type="Proteomes" id="UP001216558"/>
    </source>
</evidence>
<evidence type="ECO:0008006" key="5">
    <source>
        <dbReference type="Google" id="ProtNLM"/>
    </source>
</evidence>
<dbReference type="Proteomes" id="UP001216558">
    <property type="component" value="Unassembled WGS sequence"/>
</dbReference>
<reference evidence="3 4" key="1">
    <citation type="submission" date="2022-10" db="EMBL/GenBank/DDBJ databases">
        <title>Erythrobacter sp. sf7 Genome sequencing.</title>
        <authorList>
            <person name="Park S."/>
        </authorList>
    </citation>
    <scope>NUCLEOTIDE SEQUENCE [LARGE SCALE GENOMIC DNA]</scope>
    <source>
        <strain evidence="4">sf7</strain>
    </source>
</reference>
<comment type="caution">
    <text evidence="3">The sequence shown here is derived from an EMBL/GenBank/DDBJ whole genome shotgun (WGS) entry which is preliminary data.</text>
</comment>
<feature type="coiled-coil region" evidence="1">
    <location>
        <begin position="30"/>
        <end position="92"/>
    </location>
</feature>
<name>A0ABT5JRK6_9SPHN</name>
<feature type="chain" id="PRO_5046586727" description="Transmembrane protein" evidence="2">
    <location>
        <begin position="29"/>
        <end position="155"/>
    </location>
</feature>
<keyword evidence="4" id="KW-1185">Reference proteome</keyword>
<keyword evidence="1" id="KW-0175">Coiled coil</keyword>
<sequence length="155" mass="18284">MMRRALRFLPLFACGLAATIAIPSAASAQSWEIRREIREANREVARERAEGAREILQCKTRACAEREYREANREVARERREARREVSREIREAYRDRWYRGNDRWYRDGRYWNRNDYERRYYSRRDKDGNILPGLLVGAAVVGVVAAIANADDDD</sequence>
<dbReference type="EMBL" id="JAQQXQ010000007">
    <property type="protein sequence ID" value="MDC8755174.1"/>
    <property type="molecule type" value="Genomic_DNA"/>
</dbReference>
<gene>
    <name evidence="3" type="ORF">OIK40_11045</name>
</gene>
<protein>
    <recommendedName>
        <fullName evidence="5">Transmembrane protein</fullName>
    </recommendedName>
</protein>
<proteinExistence type="predicted"/>
<organism evidence="3 4">
    <name type="scientific">Erythrobacter fulvus</name>
    <dbReference type="NCBI Taxonomy" id="2987523"/>
    <lineage>
        <taxon>Bacteria</taxon>
        <taxon>Pseudomonadati</taxon>
        <taxon>Pseudomonadota</taxon>
        <taxon>Alphaproteobacteria</taxon>
        <taxon>Sphingomonadales</taxon>
        <taxon>Erythrobacteraceae</taxon>
        <taxon>Erythrobacter/Porphyrobacter group</taxon>
        <taxon>Erythrobacter</taxon>
    </lineage>
</organism>
<accession>A0ABT5JRK6</accession>